<protein>
    <submittedName>
        <fullName evidence="7">GtrA family protein</fullName>
    </submittedName>
</protein>
<evidence type="ECO:0000256" key="2">
    <source>
        <dbReference type="ARBA" id="ARBA00022692"/>
    </source>
</evidence>
<evidence type="ECO:0000259" key="6">
    <source>
        <dbReference type="Pfam" id="PF04138"/>
    </source>
</evidence>
<evidence type="ECO:0000256" key="4">
    <source>
        <dbReference type="ARBA" id="ARBA00023136"/>
    </source>
</evidence>
<name>A0ABV8S3H3_9BACL</name>
<feature type="transmembrane region" description="Helical" evidence="5">
    <location>
        <begin position="12"/>
        <end position="32"/>
    </location>
</feature>
<evidence type="ECO:0000256" key="3">
    <source>
        <dbReference type="ARBA" id="ARBA00022989"/>
    </source>
</evidence>
<evidence type="ECO:0000313" key="8">
    <source>
        <dbReference type="Proteomes" id="UP001595755"/>
    </source>
</evidence>
<dbReference type="Proteomes" id="UP001595755">
    <property type="component" value="Unassembled WGS sequence"/>
</dbReference>
<dbReference type="EMBL" id="JBHSED010000003">
    <property type="protein sequence ID" value="MFC4302111.1"/>
    <property type="molecule type" value="Genomic_DNA"/>
</dbReference>
<dbReference type="InterPro" id="IPR007267">
    <property type="entry name" value="GtrA_DPMS_TM"/>
</dbReference>
<organism evidence="7 8">
    <name type="scientific">Cohnella boryungensis</name>
    <dbReference type="NCBI Taxonomy" id="768479"/>
    <lineage>
        <taxon>Bacteria</taxon>
        <taxon>Bacillati</taxon>
        <taxon>Bacillota</taxon>
        <taxon>Bacilli</taxon>
        <taxon>Bacillales</taxon>
        <taxon>Paenibacillaceae</taxon>
        <taxon>Cohnella</taxon>
    </lineage>
</organism>
<sequence>MADSARVYLPFLKFIAVSGLSAVLDFLLLVLLHLITGSLLLSVIGARIGSSAFNFGVNRHFVFARSNPLPARKALPRYYALASSIVIMNYLLLFVMHDKLSVPLAPAKLLTEATLFLLSYSAQRRFVYPSG</sequence>
<evidence type="ECO:0000313" key="7">
    <source>
        <dbReference type="EMBL" id="MFC4302111.1"/>
    </source>
</evidence>
<keyword evidence="3 5" id="KW-1133">Transmembrane helix</keyword>
<comment type="caution">
    <text evidence="7">The sequence shown here is derived from an EMBL/GenBank/DDBJ whole genome shotgun (WGS) entry which is preliminary data.</text>
</comment>
<proteinExistence type="predicted"/>
<evidence type="ECO:0000256" key="5">
    <source>
        <dbReference type="SAM" id="Phobius"/>
    </source>
</evidence>
<feature type="domain" description="GtrA/DPMS transmembrane" evidence="6">
    <location>
        <begin position="13"/>
        <end position="127"/>
    </location>
</feature>
<keyword evidence="8" id="KW-1185">Reference proteome</keyword>
<dbReference type="RefSeq" id="WP_378126276.1">
    <property type="nucleotide sequence ID" value="NZ_JBHSED010000003.1"/>
</dbReference>
<keyword evidence="4 5" id="KW-0472">Membrane</keyword>
<gene>
    <name evidence="7" type="ORF">ACFO1S_01505</name>
</gene>
<keyword evidence="2 5" id="KW-0812">Transmembrane</keyword>
<accession>A0ABV8S3H3</accession>
<reference evidence="8" key="1">
    <citation type="journal article" date="2019" name="Int. J. Syst. Evol. Microbiol.">
        <title>The Global Catalogue of Microorganisms (GCM) 10K type strain sequencing project: providing services to taxonomists for standard genome sequencing and annotation.</title>
        <authorList>
            <consortium name="The Broad Institute Genomics Platform"/>
            <consortium name="The Broad Institute Genome Sequencing Center for Infectious Disease"/>
            <person name="Wu L."/>
            <person name="Ma J."/>
        </authorList>
    </citation>
    <scope>NUCLEOTIDE SEQUENCE [LARGE SCALE GENOMIC DNA]</scope>
    <source>
        <strain evidence="8">CGMCC 4.1641</strain>
    </source>
</reference>
<feature type="transmembrane region" description="Helical" evidence="5">
    <location>
        <begin position="38"/>
        <end position="57"/>
    </location>
</feature>
<evidence type="ECO:0000256" key="1">
    <source>
        <dbReference type="ARBA" id="ARBA00004141"/>
    </source>
</evidence>
<dbReference type="Pfam" id="PF04138">
    <property type="entry name" value="GtrA_DPMS_TM"/>
    <property type="match status" value="1"/>
</dbReference>
<feature type="transmembrane region" description="Helical" evidence="5">
    <location>
        <begin position="78"/>
        <end position="96"/>
    </location>
</feature>
<comment type="subcellular location">
    <subcellularLocation>
        <location evidence="1">Membrane</location>
        <topology evidence="1">Multi-pass membrane protein</topology>
    </subcellularLocation>
</comment>